<sequence>MNTVKALPALQGFVQFGNNITIDAFLLSSGEIRYSKTGAARLLRKESTWINGLESKTPELLKLLLDKGYTGWSQRVSVKREGKRGTTIAETISGDDLDILVAVEAERGNKKAAALLVSGWRQYRIDQSRRAFRLSEREQSERLNDFEQWHDAYLANQEDWEVIAEQEQFLLEPALNFTVDDYDSDPECYQVPFIFRA</sequence>
<dbReference type="RefSeq" id="WP_127082328.1">
    <property type="nucleotide sequence ID" value="NZ_RSCL01000009.1"/>
</dbReference>
<protein>
    <submittedName>
        <fullName evidence="1">Uncharacterized protein</fullName>
    </submittedName>
</protein>
<comment type="caution">
    <text evidence="1">The sequence shown here is derived from an EMBL/GenBank/DDBJ whole genome shotgun (WGS) entry which is preliminary data.</text>
</comment>
<organism evidence="1 2">
    <name type="scientific">Dulcicalothrix desertica PCC 7102</name>
    <dbReference type="NCBI Taxonomy" id="232991"/>
    <lineage>
        <taxon>Bacteria</taxon>
        <taxon>Bacillati</taxon>
        <taxon>Cyanobacteriota</taxon>
        <taxon>Cyanophyceae</taxon>
        <taxon>Nostocales</taxon>
        <taxon>Calotrichaceae</taxon>
        <taxon>Dulcicalothrix</taxon>
    </lineage>
</organism>
<dbReference type="Proteomes" id="UP000271624">
    <property type="component" value="Unassembled WGS sequence"/>
</dbReference>
<evidence type="ECO:0000313" key="1">
    <source>
        <dbReference type="EMBL" id="RUT05071.1"/>
    </source>
</evidence>
<dbReference type="OrthoDB" id="513905at2"/>
<evidence type="ECO:0000313" key="2">
    <source>
        <dbReference type="Proteomes" id="UP000271624"/>
    </source>
</evidence>
<keyword evidence="2" id="KW-1185">Reference proteome</keyword>
<dbReference type="EMBL" id="RSCL01000009">
    <property type="protein sequence ID" value="RUT05071.1"/>
    <property type="molecule type" value="Genomic_DNA"/>
</dbReference>
<accession>A0A433VG51</accession>
<proteinExistence type="predicted"/>
<dbReference type="AlphaFoldDB" id="A0A433VG51"/>
<reference evidence="1" key="2">
    <citation type="journal article" date="2019" name="Genome Biol. Evol.">
        <title>Day and night: Metabolic profiles and evolutionary relationships of six axenic non-marine cyanobacteria.</title>
        <authorList>
            <person name="Will S.E."/>
            <person name="Henke P."/>
            <person name="Boedeker C."/>
            <person name="Huang S."/>
            <person name="Brinkmann H."/>
            <person name="Rohde M."/>
            <person name="Jarek M."/>
            <person name="Friedl T."/>
            <person name="Seufert S."/>
            <person name="Schumacher M."/>
            <person name="Overmann J."/>
            <person name="Neumann-Schaal M."/>
            <person name="Petersen J."/>
        </authorList>
    </citation>
    <scope>NUCLEOTIDE SEQUENCE [LARGE SCALE GENOMIC DNA]</scope>
    <source>
        <strain evidence="1">PCC 7102</strain>
    </source>
</reference>
<reference evidence="1" key="1">
    <citation type="submission" date="2018-12" db="EMBL/GenBank/DDBJ databases">
        <authorList>
            <person name="Will S."/>
            <person name="Neumann-Schaal M."/>
            <person name="Henke P."/>
        </authorList>
    </citation>
    <scope>NUCLEOTIDE SEQUENCE</scope>
    <source>
        <strain evidence="1">PCC 7102</strain>
    </source>
</reference>
<gene>
    <name evidence="1" type="ORF">DSM106972_038920</name>
</gene>
<name>A0A433VG51_9CYAN</name>